<evidence type="ECO:0000259" key="10">
    <source>
        <dbReference type="SMART" id="SM00968"/>
    </source>
</evidence>
<sequence>MRIENLEIKDFKSYSGVHTIGPFKTFSCVIGPNGSGKSNLLDAIIFVLGYKATAIRGSKLQDLVYIGADIVNPKTYVKLHFRDQHNKLYVLGRNITVKNKRFESSYTIDSKELSAQEFQKQLLELGINIASKSFFIFQGDVENHANRHPKEITHEIEVVSGSVQYKQQYDQLEKQKKDAEDAVFSVYSKRKTITHERDLFKEQWSEVKVYQQMQNKIETIRGNQDLAKLFFTRKLVDRESSSINKMHNSIEETRLNLEPLEKKQTELSIQQATLHKEVIATEDQIEQLTKKTKRKGDSIRIAEDIKYITERIDQAKNLLKKQEQNKQIQSQEVEQLREQLVRYTLELEQIEKKHSEEMKISGNLVMTHAEIEEYNQLKMAAGKETSELRIRLDKLNLDHKMDSDSLWSEKEKKEEQLAMKEEFEENLGIYKFQKDNETELYKNIEKHLKEAEDELEEVSKSLQDTESRYKTLNNELEKIQYTLSDMKASKSETHREKKYNQMVETLKNLYPGVKGKVSDLCEPTQRKYQAALTIAMGKFMDAIVTDTEATMYNCIWYITTQMLGAAIFLPLDKIKVKPVNEKFRKLPNNAKLLYDCVKIQKGMENAVLYAVGNTVVTETEAQAKLLGYGAERMNVVSLDGIKITKAGSISGGGMSSIKAKGSTWDNNRVEELKKQRDEILEELQNINTLNSLFARKQKISGQINELKSNLSLSKTKMESFTNRYDRTKAEIATITQQIANIEQDIQKQQDVVTKRSGDIEKLQKQIHQIEDKFFSSFSKKFGVDNIRQFEDSRLARVQENIKQRVEIELHITEIQANLDYQESKNITTQIKELEDELKEDEKLLETEINAKKKNDADSEKLNQQIEDLYGELNEKRKQLNSLNSEIKSIKQKVSQSNERIADHKKDVSIGEFKLHKLKSQYHSILLSARNNNVFLPFLKEKKKKDKMDVDKPKGKEIEEEEEEVEEEEEEEEEKDKKKSKKKPKPKSRSQRRVKGSKRKRDGEDDEVSESGKSDQSEVDSDIEDETEKKKKIKEIEENIFEDEDDLDSEDEFENNLDKENPLNELIRDIPSDTSDQDQEKVFNKELELKFDFSAISKEKISDQISFDEFQRKCQVEIDAINKTMQTVLPNLKAYQHLKEVQEKLNKMNTEINRARDLAQKVNNEFDQVRNKRKSLFLKAFKRISKNLTVIYAELTKELEPPYHRGSAHLSLEDPMNPFNAGVKFSVIPPNKRFQEIDQLSGGEKSVAALAFTFSLQGFKSTPFLILDEIDAAFDTENVLKLLRWVRNKTKVNAIQFIVISLKEIFFAHSDLLIGICRNTDSTSQSLTLALDQLPPDEASEKLIANVSDDEDTLNVSTSSASSTDSSSSSEEEEDDEEEDHHNKSNDKLTTDDDSEDK</sequence>
<dbReference type="STRING" id="361077.A0A151ZA02"/>
<protein>
    <recommendedName>
        <fullName evidence="7">Structural maintenance of chromosomes protein</fullName>
    </recommendedName>
</protein>
<dbReference type="SUPFAM" id="SSF75553">
    <property type="entry name" value="Smc hinge domain"/>
    <property type="match status" value="1"/>
</dbReference>
<comment type="caution">
    <text evidence="11">The sequence shown here is derived from an EMBL/GenBank/DDBJ whole genome shotgun (WGS) entry which is preliminary data.</text>
</comment>
<dbReference type="Pfam" id="PF06470">
    <property type="entry name" value="SMC_hinge"/>
    <property type="match status" value="1"/>
</dbReference>
<dbReference type="SUPFAM" id="SSF52540">
    <property type="entry name" value="P-loop containing nucleoside triphosphate hydrolases"/>
    <property type="match status" value="1"/>
</dbReference>
<evidence type="ECO:0000313" key="12">
    <source>
        <dbReference type="Proteomes" id="UP000076078"/>
    </source>
</evidence>
<evidence type="ECO:0000313" key="11">
    <source>
        <dbReference type="EMBL" id="KYQ90772.1"/>
    </source>
</evidence>
<dbReference type="Gene3D" id="1.20.5.170">
    <property type="match status" value="1"/>
</dbReference>
<dbReference type="SMART" id="SM00968">
    <property type="entry name" value="SMC_hinge"/>
    <property type="match status" value="1"/>
</dbReference>
<evidence type="ECO:0000256" key="5">
    <source>
        <dbReference type="ARBA" id="ARBA00023242"/>
    </source>
</evidence>
<comment type="similarity">
    <text evidence="7">Belongs to the SMC family.</text>
</comment>
<feature type="coiled-coil region" evidence="8">
    <location>
        <begin position="669"/>
        <end position="751"/>
    </location>
</feature>
<feature type="compositionally biased region" description="Low complexity" evidence="9">
    <location>
        <begin position="1356"/>
        <end position="1368"/>
    </location>
</feature>
<dbReference type="Gene3D" id="1.20.1060.20">
    <property type="match status" value="1"/>
</dbReference>
<dbReference type="Gene3D" id="3.40.50.300">
    <property type="entry name" value="P-loop containing nucleotide triphosphate hydrolases"/>
    <property type="match status" value="2"/>
</dbReference>
<feature type="region of interest" description="Disordered" evidence="9">
    <location>
        <begin position="1343"/>
        <end position="1397"/>
    </location>
</feature>
<comment type="subcellular location">
    <subcellularLocation>
        <location evidence="1 7">Nucleus</location>
    </subcellularLocation>
</comment>
<dbReference type="Proteomes" id="UP000076078">
    <property type="component" value="Unassembled WGS sequence"/>
</dbReference>
<dbReference type="GO" id="GO:0007062">
    <property type="term" value="P:sister chromatid cohesion"/>
    <property type="evidence" value="ECO:0007669"/>
    <property type="project" value="TreeGrafter"/>
</dbReference>
<dbReference type="GO" id="GO:0008278">
    <property type="term" value="C:cohesin complex"/>
    <property type="evidence" value="ECO:0007669"/>
    <property type="project" value="TreeGrafter"/>
</dbReference>
<keyword evidence="5 7" id="KW-0539">Nucleus</keyword>
<feature type="coiled-coil region" evidence="8">
    <location>
        <begin position="1130"/>
        <end position="1171"/>
    </location>
</feature>
<keyword evidence="3" id="KW-0498">Mitosis</keyword>
<organism evidence="11 12">
    <name type="scientific">Tieghemostelium lacteum</name>
    <name type="common">Slime mold</name>
    <name type="synonym">Dictyostelium lacteum</name>
    <dbReference type="NCBI Taxonomy" id="361077"/>
    <lineage>
        <taxon>Eukaryota</taxon>
        <taxon>Amoebozoa</taxon>
        <taxon>Evosea</taxon>
        <taxon>Eumycetozoa</taxon>
        <taxon>Dictyostelia</taxon>
        <taxon>Dictyosteliales</taxon>
        <taxon>Raperosteliaceae</taxon>
        <taxon>Tieghemostelium</taxon>
    </lineage>
</organism>
<dbReference type="OrthoDB" id="5575062at2759"/>
<dbReference type="PANTHER" id="PTHR18937:SF12">
    <property type="entry name" value="STRUCTURAL MAINTENANCE OF CHROMOSOMES PROTEIN"/>
    <property type="match status" value="1"/>
</dbReference>
<feature type="coiled-coil region" evidence="8">
    <location>
        <begin position="823"/>
        <end position="906"/>
    </location>
</feature>
<evidence type="ECO:0000256" key="8">
    <source>
        <dbReference type="SAM" id="Coils"/>
    </source>
</evidence>
<reference evidence="11 12" key="1">
    <citation type="submission" date="2015-12" db="EMBL/GenBank/DDBJ databases">
        <title>Dictyostelia acquired genes for synthesis and detection of signals that induce cell-type specialization by lateral gene transfer from prokaryotes.</title>
        <authorList>
            <person name="Gloeckner G."/>
            <person name="Schaap P."/>
        </authorList>
    </citation>
    <scope>NUCLEOTIDE SEQUENCE [LARGE SCALE GENOMIC DNA]</scope>
    <source>
        <strain evidence="11 12">TK</strain>
    </source>
</reference>
<dbReference type="Pfam" id="PF02463">
    <property type="entry name" value="SMC_N"/>
    <property type="match status" value="1"/>
</dbReference>
<feature type="compositionally biased region" description="Basic and acidic residues" evidence="9">
    <location>
        <begin position="1055"/>
        <end position="1070"/>
    </location>
</feature>
<dbReference type="FunCoup" id="A0A151ZA02">
    <property type="interactions" value="754"/>
</dbReference>
<feature type="compositionally biased region" description="Acidic residues" evidence="9">
    <location>
        <begin position="957"/>
        <end position="973"/>
    </location>
</feature>
<feature type="compositionally biased region" description="Basic and acidic residues" evidence="9">
    <location>
        <begin position="945"/>
        <end position="956"/>
    </location>
</feature>
<feature type="region of interest" description="Disordered" evidence="9">
    <location>
        <begin position="943"/>
        <end position="1078"/>
    </location>
</feature>
<gene>
    <name evidence="11" type="ORF">DLAC_09412</name>
</gene>
<dbReference type="GO" id="GO:0016887">
    <property type="term" value="F:ATP hydrolysis activity"/>
    <property type="evidence" value="ECO:0007669"/>
    <property type="project" value="InterPro"/>
</dbReference>
<dbReference type="PIRSF" id="PIRSF005719">
    <property type="entry name" value="SMC"/>
    <property type="match status" value="1"/>
</dbReference>
<dbReference type="InterPro" id="IPR010935">
    <property type="entry name" value="SMC_hinge"/>
</dbReference>
<evidence type="ECO:0000256" key="2">
    <source>
        <dbReference type="ARBA" id="ARBA00022618"/>
    </source>
</evidence>
<dbReference type="InterPro" id="IPR027417">
    <property type="entry name" value="P-loop_NTPase"/>
</dbReference>
<dbReference type="InParanoid" id="A0A151ZA02"/>
<feature type="compositionally biased region" description="Basic and acidic residues" evidence="9">
    <location>
        <begin position="1379"/>
        <end position="1390"/>
    </location>
</feature>
<feature type="domain" description="SMC hinge" evidence="10">
    <location>
        <begin position="511"/>
        <end position="627"/>
    </location>
</feature>
<evidence type="ECO:0000256" key="3">
    <source>
        <dbReference type="ARBA" id="ARBA00022776"/>
    </source>
</evidence>
<dbReference type="Gene3D" id="3.30.70.1620">
    <property type="match status" value="1"/>
</dbReference>
<accession>A0A151ZA02</accession>
<keyword evidence="4 8" id="KW-0175">Coiled coil</keyword>
<dbReference type="GO" id="GO:0003677">
    <property type="term" value="F:DNA binding"/>
    <property type="evidence" value="ECO:0007669"/>
    <property type="project" value="TreeGrafter"/>
</dbReference>
<name>A0A151ZA02_TIELA</name>
<evidence type="ECO:0000256" key="7">
    <source>
        <dbReference type="PIRNR" id="PIRNR005719"/>
    </source>
</evidence>
<dbReference type="OMA" id="KHMDFQR"/>
<dbReference type="PANTHER" id="PTHR18937">
    <property type="entry name" value="STRUCTURAL MAINTENANCE OF CHROMOSOMES SMC FAMILY MEMBER"/>
    <property type="match status" value="1"/>
</dbReference>
<feature type="coiled-coil region" evidence="8">
    <location>
        <begin position="434"/>
        <end position="489"/>
    </location>
</feature>
<dbReference type="InterPro" id="IPR003395">
    <property type="entry name" value="RecF/RecN/SMC_N"/>
</dbReference>
<evidence type="ECO:0000256" key="6">
    <source>
        <dbReference type="ARBA" id="ARBA00023306"/>
    </source>
</evidence>
<dbReference type="InterPro" id="IPR024704">
    <property type="entry name" value="SMC"/>
</dbReference>
<feature type="compositionally biased region" description="Basic residues" evidence="9">
    <location>
        <begin position="977"/>
        <end position="999"/>
    </location>
</feature>
<proteinExistence type="inferred from homology"/>
<dbReference type="EMBL" id="LODT01000037">
    <property type="protein sequence ID" value="KYQ90772.1"/>
    <property type="molecule type" value="Genomic_DNA"/>
</dbReference>
<evidence type="ECO:0000256" key="9">
    <source>
        <dbReference type="SAM" id="MobiDB-lite"/>
    </source>
</evidence>
<feature type="compositionally biased region" description="Acidic residues" evidence="9">
    <location>
        <begin position="1016"/>
        <end position="1025"/>
    </location>
</feature>
<keyword evidence="6" id="KW-0131">Cell cycle</keyword>
<feature type="compositionally biased region" description="Acidic residues" evidence="9">
    <location>
        <begin position="1369"/>
        <end position="1378"/>
    </location>
</feature>
<evidence type="ECO:0000256" key="4">
    <source>
        <dbReference type="ARBA" id="ARBA00023054"/>
    </source>
</evidence>
<feature type="compositionally biased region" description="Acidic residues" evidence="9">
    <location>
        <begin position="1037"/>
        <end position="1054"/>
    </location>
</feature>
<keyword evidence="12" id="KW-1185">Reference proteome</keyword>
<keyword evidence="2" id="KW-0132">Cell division</keyword>
<dbReference type="InterPro" id="IPR036277">
    <property type="entry name" value="SMC_hinge_sf"/>
</dbReference>
<dbReference type="GO" id="GO:0005634">
    <property type="term" value="C:nucleus"/>
    <property type="evidence" value="ECO:0007669"/>
    <property type="project" value="UniProtKB-SubCell"/>
</dbReference>
<evidence type="ECO:0000256" key="1">
    <source>
        <dbReference type="ARBA" id="ARBA00004123"/>
    </source>
</evidence>
<dbReference type="GO" id="GO:0005524">
    <property type="term" value="F:ATP binding"/>
    <property type="evidence" value="ECO:0007669"/>
    <property type="project" value="InterPro"/>
</dbReference>
<feature type="coiled-coil region" evidence="8">
    <location>
        <begin position="305"/>
        <end position="353"/>
    </location>
</feature>
<dbReference type="GO" id="GO:0051301">
    <property type="term" value="P:cell division"/>
    <property type="evidence" value="ECO:0007669"/>
    <property type="project" value="UniProtKB-KW"/>
</dbReference>